<dbReference type="BioCyc" id="FCF748224-HMP:GTSS-2132-MONOMER"/>
<comment type="caution">
    <text evidence="6">The sequence shown here is derived from an EMBL/GenBank/DDBJ whole genome shotgun (WGS) entry which is preliminary data.</text>
</comment>
<dbReference type="SUPFAM" id="SSF46785">
    <property type="entry name" value="Winged helix' DNA-binding domain"/>
    <property type="match status" value="1"/>
</dbReference>
<dbReference type="SUPFAM" id="SSF53850">
    <property type="entry name" value="Periplasmic binding protein-like II"/>
    <property type="match status" value="1"/>
</dbReference>
<feature type="domain" description="HTH lysR-type" evidence="5">
    <location>
        <begin position="1"/>
        <end position="58"/>
    </location>
</feature>
<dbReference type="GO" id="GO:0003677">
    <property type="term" value="F:DNA binding"/>
    <property type="evidence" value="ECO:0007669"/>
    <property type="project" value="UniProtKB-KW"/>
</dbReference>
<dbReference type="PANTHER" id="PTHR30346:SF0">
    <property type="entry name" value="HCA OPERON TRANSCRIPTIONAL ACTIVATOR HCAR"/>
    <property type="match status" value="1"/>
</dbReference>
<dbReference type="CDD" id="cd05466">
    <property type="entry name" value="PBP2_LTTR_substrate"/>
    <property type="match status" value="1"/>
</dbReference>
<dbReference type="HOGENOM" id="CLU_039613_6_2_9"/>
<dbReference type="OrthoDB" id="108771at2"/>
<keyword evidence="4" id="KW-0804">Transcription</keyword>
<keyword evidence="3" id="KW-0238">DNA-binding</keyword>
<dbReference type="GO" id="GO:0032993">
    <property type="term" value="C:protein-DNA complex"/>
    <property type="evidence" value="ECO:0007669"/>
    <property type="project" value="TreeGrafter"/>
</dbReference>
<dbReference type="InterPro" id="IPR000847">
    <property type="entry name" value="LysR_HTH_N"/>
</dbReference>
<keyword evidence="2" id="KW-0805">Transcription regulation</keyword>
<dbReference type="Proteomes" id="UP000006028">
    <property type="component" value="Unassembled WGS sequence"/>
</dbReference>
<dbReference type="eggNOG" id="COG0583">
    <property type="taxonomic scope" value="Bacteria"/>
</dbReference>
<evidence type="ECO:0000256" key="1">
    <source>
        <dbReference type="ARBA" id="ARBA00009437"/>
    </source>
</evidence>
<dbReference type="PANTHER" id="PTHR30346">
    <property type="entry name" value="TRANSCRIPTIONAL DUAL REGULATOR HCAR-RELATED"/>
    <property type="match status" value="1"/>
</dbReference>
<dbReference type="RefSeq" id="WP_005945064.1">
    <property type="nucleotide sequence ID" value="NZ_GL538343.1"/>
</dbReference>
<evidence type="ECO:0000256" key="2">
    <source>
        <dbReference type="ARBA" id="ARBA00023015"/>
    </source>
</evidence>
<evidence type="ECO:0000259" key="5">
    <source>
        <dbReference type="PROSITE" id="PS50931"/>
    </source>
</evidence>
<evidence type="ECO:0000256" key="3">
    <source>
        <dbReference type="ARBA" id="ARBA00023125"/>
    </source>
</evidence>
<evidence type="ECO:0000313" key="7">
    <source>
        <dbReference type="Proteomes" id="UP000006028"/>
    </source>
</evidence>
<dbReference type="AlphaFoldDB" id="E2ZLY8"/>
<dbReference type="GO" id="GO:0003700">
    <property type="term" value="F:DNA-binding transcription factor activity"/>
    <property type="evidence" value="ECO:0007669"/>
    <property type="project" value="InterPro"/>
</dbReference>
<evidence type="ECO:0000256" key="4">
    <source>
        <dbReference type="ARBA" id="ARBA00023163"/>
    </source>
</evidence>
<dbReference type="PROSITE" id="PS50931">
    <property type="entry name" value="HTH_LYSR"/>
    <property type="match status" value="1"/>
</dbReference>
<dbReference type="Pfam" id="PF03466">
    <property type="entry name" value="LysR_substrate"/>
    <property type="match status" value="1"/>
</dbReference>
<organism evidence="6 7">
    <name type="scientific">Faecalibacterium cf. prausnitzii KLE1255</name>
    <dbReference type="NCBI Taxonomy" id="748224"/>
    <lineage>
        <taxon>Bacteria</taxon>
        <taxon>Bacillati</taxon>
        <taxon>Bacillota</taxon>
        <taxon>Clostridia</taxon>
        <taxon>Eubacteriales</taxon>
        <taxon>Oscillospiraceae</taxon>
        <taxon>Faecalibacterium</taxon>
    </lineage>
</organism>
<dbReference type="InterPro" id="IPR036388">
    <property type="entry name" value="WH-like_DNA-bd_sf"/>
</dbReference>
<dbReference type="Pfam" id="PF00126">
    <property type="entry name" value="HTH_1"/>
    <property type="match status" value="1"/>
</dbReference>
<accession>E2ZLY8</accession>
<dbReference type="EMBL" id="AECU01000200">
    <property type="protein sequence ID" value="EFQ05807.1"/>
    <property type="molecule type" value="Genomic_DNA"/>
</dbReference>
<protein>
    <submittedName>
        <fullName evidence="6">Transcriptional regulator, LysR family</fullName>
    </submittedName>
</protein>
<name>E2ZLY8_9FIRM</name>
<comment type="similarity">
    <text evidence="1">Belongs to the LysR transcriptional regulatory family.</text>
</comment>
<evidence type="ECO:0000313" key="6">
    <source>
        <dbReference type="EMBL" id="EFQ05807.1"/>
    </source>
</evidence>
<sequence>MTLQQIRYFIAVAQNLSFSKAAQQHYVSQTAVSQQIKLLEEELETELFQRTRHSVALTSAGQVFYEYAVRITDLAEDAARRTRAAAAECSTPLEIGMMSGMENLPILEKLLLFKEQHPAIPLHFHLGDFPTLKKRLQQKKLDFALQLELVPLEDASSLLRAQVGQLRQYVVLNRQSHLSSYASLHRSQLASEQYYVPAMDRELWNQFAQVLTRHGSDPQNIKFAYSMEKLMLQLAFYGGYTILAEPVLAQLPANKNLTFIPLENDTVPAWAVWNRENISPALRLLLRELDIDP</sequence>
<gene>
    <name evidence="6" type="ORF">HMPREF9436_02699</name>
</gene>
<proteinExistence type="inferred from homology"/>
<dbReference type="Gene3D" id="3.40.190.10">
    <property type="entry name" value="Periplasmic binding protein-like II"/>
    <property type="match status" value="2"/>
</dbReference>
<dbReference type="PRINTS" id="PR00039">
    <property type="entry name" value="HTHLYSR"/>
</dbReference>
<dbReference type="InterPro" id="IPR005119">
    <property type="entry name" value="LysR_subst-bd"/>
</dbReference>
<dbReference type="Gene3D" id="1.10.10.10">
    <property type="entry name" value="Winged helix-like DNA-binding domain superfamily/Winged helix DNA-binding domain"/>
    <property type="match status" value="1"/>
</dbReference>
<reference evidence="6 7" key="1">
    <citation type="submission" date="2010-08" db="EMBL/GenBank/DDBJ databases">
        <authorList>
            <person name="Weinstock G."/>
            <person name="Sodergren E."/>
            <person name="Clifton S."/>
            <person name="Fulton L."/>
            <person name="Fulton B."/>
            <person name="Courtney L."/>
            <person name="Fronick C."/>
            <person name="Harrison M."/>
            <person name="Strong C."/>
            <person name="Farmer C."/>
            <person name="Delahaunty K."/>
            <person name="Markovic C."/>
            <person name="Hall O."/>
            <person name="Minx P."/>
            <person name="Tomlinson C."/>
            <person name="Mitreva M."/>
            <person name="Hou S."/>
            <person name="Chen J."/>
            <person name="Wollam A."/>
            <person name="Pepin K.H."/>
            <person name="Johnson M."/>
            <person name="Bhonagiri V."/>
            <person name="Zhang X."/>
            <person name="Suruliraj S."/>
            <person name="Warren W."/>
            <person name="Chinwalla A."/>
            <person name="Mardis E.R."/>
            <person name="Wilson R.K."/>
        </authorList>
    </citation>
    <scope>NUCLEOTIDE SEQUENCE [LARGE SCALE GENOMIC DNA]</scope>
    <source>
        <strain evidence="6 7">KLE1255</strain>
    </source>
</reference>
<dbReference type="STRING" id="748224.HMPREF9436_02699"/>
<dbReference type="InterPro" id="IPR036390">
    <property type="entry name" value="WH_DNA-bd_sf"/>
</dbReference>
<dbReference type="FunFam" id="1.10.10.10:FF:000001">
    <property type="entry name" value="LysR family transcriptional regulator"/>
    <property type="match status" value="1"/>
</dbReference>